<dbReference type="Proteomes" id="UP001060414">
    <property type="component" value="Chromosome"/>
</dbReference>
<organism evidence="2 3">
    <name type="scientific">Geoalkalibacter halelectricus</name>
    <dbReference type="NCBI Taxonomy" id="2847045"/>
    <lineage>
        <taxon>Bacteria</taxon>
        <taxon>Pseudomonadati</taxon>
        <taxon>Thermodesulfobacteriota</taxon>
        <taxon>Desulfuromonadia</taxon>
        <taxon>Desulfuromonadales</taxon>
        <taxon>Geoalkalibacteraceae</taxon>
        <taxon>Geoalkalibacter</taxon>
    </lineage>
</organism>
<dbReference type="PIRSF" id="PIRSF027391">
    <property type="entry name" value="Hpre_diP_synt_I"/>
    <property type="match status" value="1"/>
</dbReference>
<dbReference type="RefSeq" id="WP_260748639.1">
    <property type="nucleotide sequence ID" value="NZ_CP092109.1"/>
</dbReference>
<sequence>MTSSAIDPMELARCRRRVFLALFTALAVALHTLEYLLPAPAPWFRFGFANILTLCALYLFDARAAWTLSLARVVVGSLILGNLFAPGFFLSLGGAVAAVSLMTGAKALAGARLGPVGASVLGAMGHACGQMLIAWALLVRHDGLWLLLPFFLLISLLTGLVNGFVASLLIEALRGHRAFSPADAARGARLP</sequence>
<feature type="transmembrane region" description="Helical" evidence="1">
    <location>
        <begin position="116"/>
        <end position="138"/>
    </location>
</feature>
<accession>A0ABY5ZM87</accession>
<evidence type="ECO:0000256" key="1">
    <source>
        <dbReference type="SAM" id="Phobius"/>
    </source>
</evidence>
<protein>
    <submittedName>
        <fullName evidence="2">Gx transporter family protein</fullName>
    </submittedName>
</protein>
<dbReference type="EMBL" id="CP092109">
    <property type="protein sequence ID" value="UWZ80282.1"/>
    <property type="molecule type" value="Genomic_DNA"/>
</dbReference>
<keyword evidence="1" id="KW-0472">Membrane</keyword>
<dbReference type="InterPro" id="IPR010898">
    <property type="entry name" value="Hpre_diP_synth_I"/>
</dbReference>
<keyword evidence="3" id="KW-1185">Reference proteome</keyword>
<dbReference type="Pfam" id="PF07456">
    <property type="entry name" value="Hpre_diP_synt_I"/>
    <property type="match status" value="1"/>
</dbReference>
<gene>
    <name evidence="2" type="ORF">L9S41_02505</name>
</gene>
<keyword evidence="1" id="KW-1133">Transmembrane helix</keyword>
<keyword evidence="1" id="KW-0812">Transmembrane</keyword>
<reference evidence="2" key="1">
    <citation type="journal article" date="2022" name="Environ. Microbiol.">
        <title>Geoalkalibacter halelectricus SAP #1 sp. nov. possessing extracellular electron transfer and mineral#reducing capabilities from a haloalkaline environment.</title>
        <authorList>
            <person name="Yadav S."/>
            <person name="Singh R."/>
            <person name="Sundharam S.S."/>
            <person name="Chaudhary S."/>
            <person name="Krishnamurthi S."/>
            <person name="Patil S.A."/>
        </authorList>
    </citation>
    <scope>NUCLEOTIDE SEQUENCE</scope>
    <source>
        <strain evidence="2">SAP-1</strain>
    </source>
</reference>
<dbReference type="InterPro" id="IPR014535">
    <property type="entry name" value="Hpre_diP_synt_I"/>
</dbReference>
<evidence type="ECO:0000313" key="3">
    <source>
        <dbReference type="Proteomes" id="UP001060414"/>
    </source>
</evidence>
<feature type="transmembrane region" description="Helical" evidence="1">
    <location>
        <begin position="144"/>
        <end position="170"/>
    </location>
</feature>
<evidence type="ECO:0000313" key="2">
    <source>
        <dbReference type="EMBL" id="UWZ80282.1"/>
    </source>
</evidence>
<feature type="transmembrane region" description="Helical" evidence="1">
    <location>
        <begin position="43"/>
        <end position="60"/>
    </location>
</feature>
<proteinExistence type="predicted"/>
<dbReference type="Gene3D" id="1.10.1760.20">
    <property type="match status" value="1"/>
</dbReference>
<name>A0ABY5ZM87_9BACT</name>
<feature type="transmembrane region" description="Helical" evidence="1">
    <location>
        <begin position="18"/>
        <end position="37"/>
    </location>
</feature>
<feature type="transmembrane region" description="Helical" evidence="1">
    <location>
        <begin position="65"/>
        <end position="84"/>
    </location>
</feature>